<evidence type="ECO:0000256" key="3">
    <source>
        <dbReference type="ARBA" id="ARBA00022475"/>
    </source>
</evidence>
<dbReference type="InterPro" id="IPR041916">
    <property type="entry name" value="Anti_sigma_zinc_sf"/>
</dbReference>
<organism evidence="15">
    <name type="scientific">Arthrobacter saudimassiliensis</name>
    <dbReference type="NCBI Taxonomy" id="1461584"/>
    <lineage>
        <taxon>Bacteria</taxon>
        <taxon>Bacillati</taxon>
        <taxon>Actinomycetota</taxon>
        <taxon>Actinomycetes</taxon>
        <taxon>Micrococcales</taxon>
        <taxon>Micrococcaceae</taxon>
        <taxon>Arthrobacter</taxon>
    </lineage>
</organism>
<keyword evidence="3" id="KW-1003">Cell membrane</keyword>
<name>A0A078MWD8_9MICC</name>
<comment type="subcellular location">
    <subcellularLocation>
        <location evidence="2">Cell membrane</location>
    </subcellularLocation>
    <subcellularLocation>
        <location evidence="1">Membrane</location>
        <topology evidence="1">Single-pass membrane protein</topology>
    </subcellularLocation>
</comment>
<evidence type="ECO:0000313" key="15">
    <source>
        <dbReference type="EMBL" id="CEA09772.1"/>
    </source>
</evidence>
<dbReference type="Pfam" id="PF22618">
    <property type="entry name" value="RskA_N"/>
    <property type="match status" value="1"/>
</dbReference>
<evidence type="ECO:0000256" key="11">
    <source>
        <dbReference type="SAM" id="MobiDB-lite"/>
    </source>
</evidence>
<evidence type="ECO:0000256" key="5">
    <source>
        <dbReference type="ARBA" id="ARBA00022989"/>
    </source>
</evidence>
<feature type="domain" description="Anti-sigma K factor RskA C-terminal" evidence="13">
    <location>
        <begin position="117"/>
        <end position="256"/>
    </location>
</feature>
<reference evidence="15" key="1">
    <citation type="submission" date="2014-07" db="EMBL/GenBank/DDBJ databases">
        <authorList>
            <person name="Urmite Genomes Urmite Genomes"/>
        </authorList>
    </citation>
    <scope>NUCLEOTIDE SEQUENCE</scope>
    <source>
        <strain evidence="15">11W110_air</strain>
    </source>
</reference>
<dbReference type="GO" id="GO:0006417">
    <property type="term" value="P:regulation of translation"/>
    <property type="evidence" value="ECO:0007669"/>
    <property type="project" value="TreeGrafter"/>
</dbReference>
<feature type="domain" description="Anti-sigma-K factor RskA N-terminal" evidence="14">
    <location>
        <begin position="14"/>
        <end position="44"/>
    </location>
</feature>
<gene>
    <name evidence="15" type="primary">rskA</name>
    <name evidence="15" type="ORF">BN1051_03145</name>
</gene>
<dbReference type="PANTHER" id="PTHR37461:SF1">
    <property type="entry name" value="ANTI-SIGMA-K FACTOR RSKA"/>
    <property type="match status" value="1"/>
</dbReference>
<dbReference type="InterPro" id="IPR018764">
    <property type="entry name" value="RskA_C"/>
</dbReference>
<dbReference type="InterPro" id="IPR053877">
    <property type="entry name" value="RskA_N"/>
</dbReference>
<dbReference type="GO" id="GO:0016989">
    <property type="term" value="F:sigma factor antagonist activity"/>
    <property type="evidence" value="ECO:0007669"/>
    <property type="project" value="TreeGrafter"/>
</dbReference>
<accession>A0A078MWD8</accession>
<evidence type="ECO:0000259" key="14">
    <source>
        <dbReference type="Pfam" id="PF22618"/>
    </source>
</evidence>
<dbReference type="GO" id="GO:0005886">
    <property type="term" value="C:plasma membrane"/>
    <property type="evidence" value="ECO:0007669"/>
    <property type="project" value="UniProtKB-SubCell"/>
</dbReference>
<evidence type="ECO:0000256" key="12">
    <source>
        <dbReference type="SAM" id="Phobius"/>
    </source>
</evidence>
<evidence type="ECO:0000256" key="6">
    <source>
        <dbReference type="ARBA" id="ARBA00023015"/>
    </source>
</evidence>
<evidence type="ECO:0000256" key="2">
    <source>
        <dbReference type="ARBA" id="ARBA00004236"/>
    </source>
</evidence>
<sequence>MIQPDSSGVNFGNLHDLAALYAVDALSPEERTAFEQHLAGCRTCRDEVAGFSEAAAGLAAGTALAPPPELRDSVLAAVRNTQPQPGQQAPRGLSPLPSTPVPGGPAERRHRRSRRLLAAAGAVVLVPGIALAGWALGVRTAEHEQEQLAAAEQERLSALLAAPDIAARSVDVEGAAATLLFSERLDEGLFVGPDLPAPEPGSEYQLWLVEGGTPVPDARFKDGGERGVWLRGNVSAADAVALTLEPEGGSVTPTDPLLAVAPIDG</sequence>
<dbReference type="InterPro" id="IPR051474">
    <property type="entry name" value="Anti-sigma-K/W_factor"/>
</dbReference>
<evidence type="ECO:0000256" key="4">
    <source>
        <dbReference type="ARBA" id="ARBA00022692"/>
    </source>
</evidence>
<dbReference type="EMBL" id="LN483072">
    <property type="protein sequence ID" value="CEA09772.1"/>
    <property type="molecule type" value="Genomic_DNA"/>
</dbReference>
<keyword evidence="5 12" id="KW-1133">Transmembrane helix</keyword>
<keyword evidence="7 12" id="KW-0472">Membrane</keyword>
<dbReference type="Pfam" id="PF10099">
    <property type="entry name" value="RskA_C"/>
    <property type="match status" value="1"/>
</dbReference>
<dbReference type="AlphaFoldDB" id="A0A078MWD8"/>
<keyword evidence="6" id="KW-0805">Transcription regulation</keyword>
<evidence type="ECO:0000256" key="1">
    <source>
        <dbReference type="ARBA" id="ARBA00004167"/>
    </source>
</evidence>
<feature type="region of interest" description="Disordered" evidence="11">
    <location>
        <begin position="81"/>
        <end position="111"/>
    </location>
</feature>
<protein>
    <recommendedName>
        <fullName evidence="10">Regulator of SigK</fullName>
    </recommendedName>
    <alternativeName>
        <fullName evidence="9">Sigma-K anti-sigma factor RskA</fullName>
    </alternativeName>
</protein>
<proteinExistence type="predicted"/>
<evidence type="ECO:0000256" key="8">
    <source>
        <dbReference type="ARBA" id="ARBA00023163"/>
    </source>
</evidence>
<dbReference type="Gene3D" id="1.10.10.1320">
    <property type="entry name" value="Anti-sigma factor, zinc-finger domain"/>
    <property type="match status" value="1"/>
</dbReference>
<keyword evidence="8" id="KW-0804">Transcription</keyword>
<evidence type="ECO:0000256" key="10">
    <source>
        <dbReference type="ARBA" id="ARBA00030803"/>
    </source>
</evidence>
<evidence type="ECO:0000256" key="9">
    <source>
        <dbReference type="ARBA" id="ARBA00029829"/>
    </source>
</evidence>
<evidence type="ECO:0000259" key="13">
    <source>
        <dbReference type="Pfam" id="PF10099"/>
    </source>
</evidence>
<keyword evidence="4 12" id="KW-0812">Transmembrane</keyword>
<dbReference type="PANTHER" id="PTHR37461">
    <property type="entry name" value="ANTI-SIGMA-K FACTOR RSKA"/>
    <property type="match status" value="1"/>
</dbReference>
<feature type="transmembrane region" description="Helical" evidence="12">
    <location>
        <begin position="116"/>
        <end position="137"/>
    </location>
</feature>
<dbReference type="PATRIC" id="fig|1461584.3.peg.3119"/>
<evidence type="ECO:0000256" key="7">
    <source>
        <dbReference type="ARBA" id="ARBA00023136"/>
    </source>
</evidence>